<dbReference type="GO" id="GO:0016020">
    <property type="term" value="C:membrane"/>
    <property type="evidence" value="ECO:0007669"/>
    <property type="project" value="UniProtKB-SubCell"/>
</dbReference>
<keyword evidence="2 5" id="KW-0812">Transmembrane</keyword>
<organism evidence="6 7">
    <name type="scientific">Candidatus Eubacterium avistercoris</name>
    <dbReference type="NCBI Taxonomy" id="2838567"/>
    <lineage>
        <taxon>Bacteria</taxon>
        <taxon>Bacillati</taxon>
        <taxon>Bacillota</taxon>
        <taxon>Clostridia</taxon>
        <taxon>Eubacteriales</taxon>
        <taxon>Eubacteriaceae</taxon>
        <taxon>Eubacterium</taxon>
    </lineage>
</organism>
<reference evidence="6" key="1">
    <citation type="journal article" date="2021" name="PeerJ">
        <title>Extensive microbial diversity within the chicken gut microbiome revealed by metagenomics and culture.</title>
        <authorList>
            <person name="Gilroy R."/>
            <person name="Ravi A."/>
            <person name="Getino M."/>
            <person name="Pursley I."/>
            <person name="Horton D.L."/>
            <person name="Alikhan N.F."/>
            <person name="Baker D."/>
            <person name="Gharbi K."/>
            <person name="Hall N."/>
            <person name="Watson M."/>
            <person name="Adriaenssens E.M."/>
            <person name="Foster-Nyarko E."/>
            <person name="Jarju S."/>
            <person name="Secka A."/>
            <person name="Antonio M."/>
            <person name="Oren A."/>
            <person name="Chaudhuri R.R."/>
            <person name="La Ragione R."/>
            <person name="Hildebrand F."/>
            <person name="Pallen M.J."/>
        </authorList>
    </citation>
    <scope>NUCLEOTIDE SEQUENCE</scope>
    <source>
        <strain evidence="6">CHK192-9172</strain>
    </source>
</reference>
<dbReference type="InterPro" id="IPR001807">
    <property type="entry name" value="ClC"/>
</dbReference>
<keyword evidence="3 5" id="KW-1133">Transmembrane helix</keyword>
<comment type="caution">
    <text evidence="6">The sequence shown here is derived from an EMBL/GenBank/DDBJ whole genome shotgun (WGS) entry which is preliminary data.</text>
</comment>
<dbReference type="PANTHER" id="PTHR43427">
    <property type="entry name" value="CHLORIDE CHANNEL PROTEIN CLC-E"/>
    <property type="match status" value="1"/>
</dbReference>
<evidence type="ECO:0000313" key="7">
    <source>
        <dbReference type="Proteomes" id="UP000824024"/>
    </source>
</evidence>
<evidence type="ECO:0000313" key="6">
    <source>
        <dbReference type="EMBL" id="HIZ08133.1"/>
    </source>
</evidence>
<evidence type="ECO:0000256" key="3">
    <source>
        <dbReference type="ARBA" id="ARBA00022989"/>
    </source>
</evidence>
<dbReference type="Proteomes" id="UP000824024">
    <property type="component" value="Unassembled WGS sequence"/>
</dbReference>
<protein>
    <submittedName>
        <fullName evidence="6">Chloride channel protein</fullName>
    </submittedName>
</protein>
<comment type="subcellular location">
    <subcellularLocation>
        <location evidence="1">Membrane</location>
        <topology evidence="1">Multi-pass membrane protein</topology>
    </subcellularLocation>
</comment>
<dbReference type="Pfam" id="PF00654">
    <property type="entry name" value="Voltage_CLC"/>
    <property type="match status" value="1"/>
</dbReference>
<keyword evidence="4 5" id="KW-0472">Membrane</keyword>
<dbReference type="InterPro" id="IPR050368">
    <property type="entry name" value="ClC-type_chloride_channel"/>
</dbReference>
<feature type="transmembrane region" description="Helical" evidence="5">
    <location>
        <begin position="350"/>
        <end position="376"/>
    </location>
</feature>
<evidence type="ECO:0000256" key="2">
    <source>
        <dbReference type="ARBA" id="ARBA00022692"/>
    </source>
</evidence>
<dbReference type="InterPro" id="IPR014743">
    <property type="entry name" value="Cl-channel_core"/>
</dbReference>
<feature type="transmembrane region" description="Helical" evidence="5">
    <location>
        <begin position="187"/>
        <end position="208"/>
    </location>
</feature>
<dbReference type="Gene3D" id="1.10.3080.10">
    <property type="entry name" value="Clc chloride channel"/>
    <property type="match status" value="1"/>
</dbReference>
<reference evidence="6" key="2">
    <citation type="submission" date="2021-04" db="EMBL/GenBank/DDBJ databases">
        <authorList>
            <person name="Gilroy R."/>
        </authorList>
    </citation>
    <scope>NUCLEOTIDE SEQUENCE</scope>
    <source>
        <strain evidence="6">CHK192-9172</strain>
    </source>
</reference>
<proteinExistence type="predicted"/>
<gene>
    <name evidence="6" type="ORF">IAA08_09380</name>
</gene>
<feature type="transmembrane region" description="Helical" evidence="5">
    <location>
        <begin position="228"/>
        <end position="249"/>
    </location>
</feature>
<feature type="transmembrane region" description="Helical" evidence="5">
    <location>
        <begin position="150"/>
        <end position="175"/>
    </location>
</feature>
<dbReference type="SUPFAM" id="SSF81340">
    <property type="entry name" value="Clc chloride channel"/>
    <property type="match status" value="1"/>
</dbReference>
<feature type="transmembrane region" description="Helical" evidence="5">
    <location>
        <begin position="324"/>
        <end position="344"/>
    </location>
</feature>
<name>A0A9D2D3Z2_9FIRM</name>
<feature type="transmembrane region" description="Helical" evidence="5">
    <location>
        <begin position="21"/>
        <end position="44"/>
    </location>
</feature>
<evidence type="ECO:0000256" key="5">
    <source>
        <dbReference type="SAM" id="Phobius"/>
    </source>
</evidence>
<dbReference type="GO" id="GO:0015108">
    <property type="term" value="F:chloride transmembrane transporter activity"/>
    <property type="evidence" value="ECO:0007669"/>
    <property type="project" value="InterPro"/>
</dbReference>
<sequence length="421" mass="45546">MFFYRFFIRHIRKYFRHLKPSLKWMVFAVLLGIVIGLAGSAFYFCMDLAAGLRSAHPWLIFLLPLGGLAIVGFYHLLKAYKDEGTDLVISAVHSDSEVPARMAPLIFVSTVITHLFGGSSGREGAALQLGGSIGNCVGRLFRFEEKERKILIMCGMSAAFSAVFGTPLAAAVFAMEVISVGIMYYSAFLPCVISSLIARQIAAALGAYGEQYPVTGIPDLALLPALKIALLALFCALLSMAFCVMLHGFGDLFRKLFRNPYIRALAGGAIVLVLTLLAGNQNYNGLGTEMIHCAFAGQAPPWAFLLKMLFTAVTLAAGFKGGEIVPSFFAGAAFGCLFGNLAGLSPSLCAAVGMGAVFCGVTNCPITSLLICFELFGFQGMPYYLIAIALSYVLSGYYGLYQSQKIVYSKYKNEYINRKTR</sequence>
<evidence type="ECO:0000256" key="4">
    <source>
        <dbReference type="ARBA" id="ARBA00023136"/>
    </source>
</evidence>
<feature type="transmembrane region" description="Helical" evidence="5">
    <location>
        <begin position="299"/>
        <end position="317"/>
    </location>
</feature>
<feature type="transmembrane region" description="Helical" evidence="5">
    <location>
        <begin position="261"/>
        <end position="279"/>
    </location>
</feature>
<dbReference type="EMBL" id="DXCH01000260">
    <property type="protein sequence ID" value="HIZ08133.1"/>
    <property type="molecule type" value="Genomic_DNA"/>
</dbReference>
<dbReference type="AlphaFoldDB" id="A0A9D2D3Z2"/>
<feature type="transmembrane region" description="Helical" evidence="5">
    <location>
        <begin position="383"/>
        <end position="401"/>
    </location>
</feature>
<dbReference type="PANTHER" id="PTHR43427:SF12">
    <property type="entry name" value="CHLORIDE TRANSPORTER"/>
    <property type="match status" value="1"/>
</dbReference>
<feature type="transmembrane region" description="Helical" evidence="5">
    <location>
        <begin position="56"/>
        <end position="77"/>
    </location>
</feature>
<accession>A0A9D2D3Z2</accession>
<evidence type="ECO:0000256" key="1">
    <source>
        <dbReference type="ARBA" id="ARBA00004141"/>
    </source>
</evidence>